<dbReference type="EMBL" id="NJHN03000027">
    <property type="protein sequence ID" value="KAH9424666.1"/>
    <property type="molecule type" value="Genomic_DNA"/>
</dbReference>
<reference evidence="2 3" key="2">
    <citation type="journal article" date="2022" name="Mol. Biol. Evol.">
        <title>Comparative Genomics Reveals Insights into the Divergent Evolution of Astigmatic Mites and Household Pest Adaptations.</title>
        <authorList>
            <person name="Xiong Q."/>
            <person name="Wan A.T."/>
            <person name="Liu X."/>
            <person name="Fung C.S."/>
            <person name="Xiao X."/>
            <person name="Malainual N."/>
            <person name="Hou J."/>
            <person name="Wang L."/>
            <person name="Wang M."/>
            <person name="Yang K.Y."/>
            <person name="Cui Y."/>
            <person name="Leung E.L."/>
            <person name="Nong W."/>
            <person name="Shin S.K."/>
            <person name="Au S.W."/>
            <person name="Jeong K.Y."/>
            <person name="Chew F.T."/>
            <person name="Hui J.H."/>
            <person name="Leung T.F."/>
            <person name="Tungtrongchitr A."/>
            <person name="Zhong N."/>
            <person name="Liu Z."/>
            <person name="Tsui S.K."/>
        </authorList>
    </citation>
    <scope>NUCLEOTIDE SEQUENCE [LARGE SCALE GENOMIC DNA]</scope>
    <source>
        <strain evidence="2">Derp</strain>
    </source>
</reference>
<organism evidence="2 3">
    <name type="scientific">Dermatophagoides pteronyssinus</name>
    <name type="common">European house dust mite</name>
    <dbReference type="NCBI Taxonomy" id="6956"/>
    <lineage>
        <taxon>Eukaryota</taxon>
        <taxon>Metazoa</taxon>
        <taxon>Ecdysozoa</taxon>
        <taxon>Arthropoda</taxon>
        <taxon>Chelicerata</taxon>
        <taxon>Arachnida</taxon>
        <taxon>Acari</taxon>
        <taxon>Acariformes</taxon>
        <taxon>Sarcoptiformes</taxon>
        <taxon>Astigmata</taxon>
        <taxon>Psoroptidia</taxon>
        <taxon>Analgoidea</taxon>
        <taxon>Pyroglyphidae</taxon>
        <taxon>Dermatophagoidinae</taxon>
        <taxon>Dermatophagoides</taxon>
    </lineage>
</organism>
<gene>
    <name evidence="2" type="ORF">DERP_013895</name>
</gene>
<feature type="transmembrane region" description="Helical" evidence="1">
    <location>
        <begin position="74"/>
        <end position="97"/>
    </location>
</feature>
<keyword evidence="3" id="KW-1185">Reference proteome</keyword>
<evidence type="ECO:0000313" key="3">
    <source>
        <dbReference type="Proteomes" id="UP000887458"/>
    </source>
</evidence>
<proteinExistence type="predicted"/>
<keyword evidence="1" id="KW-0812">Transmembrane</keyword>
<evidence type="ECO:0000313" key="2">
    <source>
        <dbReference type="EMBL" id="KAH9424666.1"/>
    </source>
</evidence>
<accession>A0ABQ8JPX7</accession>
<evidence type="ECO:0000256" key="1">
    <source>
        <dbReference type="SAM" id="Phobius"/>
    </source>
</evidence>
<feature type="transmembrane region" description="Helical" evidence="1">
    <location>
        <begin position="109"/>
        <end position="128"/>
    </location>
</feature>
<keyword evidence="1" id="KW-0472">Membrane</keyword>
<dbReference type="Proteomes" id="UP000887458">
    <property type="component" value="Unassembled WGS sequence"/>
</dbReference>
<keyword evidence="1" id="KW-1133">Transmembrane helix</keyword>
<feature type="transmembrane region" description="Helical" evidence="1">
    <location>
        <begin position="7"/>
        <end position="29"/>
    </location>
</feature>
<protein>
    <submittedName>
        <fullName evidence="2">Uncharacterized protein</fullName>
    </submittedName>
</protein>
<name>A0ABQ8JPX7_DERPT</name>
<sequence>MNFFYEVLILIRNCFLLVCGLLIISNATLELLFSPMLLIKYYLPSILRHLQPQQQQSVITTNNQLSLPQYSTTLILFFYIILILIQILNIIASLLLFYQIFITNYHDKYIAYDTIMLLSLTLSLSLIIQQQQIDWNFYDDIVQRDFYIQINRVGDHICQTTTTITTTTSSKTTKNSTPDDIRSLKFPKKSVEKPKQYCYHSDVYYWHQMNRCCGWQSPYDLIGIVKFNNTNGRGRGNVNDDFDDNHGNDDQNNRYRLPEFCCETLINNQYHGIIKNMWLKNLYKQQQQQQPNYCFIGSIFMFNRTCKVLYYGNAFNTNRQQQQSLSSTSRTSILSLRNLSLINHPIELIYILLKLIITFIYTYYKQHLLPQIEGPYSFYLSP</sequence>
<reference evidence="2 3" key="1">
    <citation type="journal article" date="2018" name="J. Allergy Clin. Immunol.">
        <title>High-quality assembly of Dermatophagoides pteronyssinus genome and transcriptome reveals a wide range of novel allergens.</title>
        <authorList>
            <person name="Liu X.Y."/>
            <person name="Yang K.Y."/>
            <person name="Wang M.Q."/>
            <person name="Kwok J.S."/>
            <person name="Zeng X."/>
            <person name="Yang Z."/>
            <person name="Xiao X.J."/>
            <person name="Lau C.P."/>
            <person name="Li Y."/>
            <person name="Huang Z.M."/>
            <person name="Ba J.G."/>
            <person name="Yim A.K."/>
            <person name="Ouyang C.Y."/>
            <person name="Ngai S.M."/>
            <person name="Chan T.F."/>
            <person name="Leung E.L."/>
            <person name="Liu L."/>
            <person name="Liu Z.G."/>
            <person name="Tsui S.K."/>
        </authorList>
    </citation>
    <scope>NUCLEOTIDE SEQUENCE [LARGE SCALE GENOMIC DNA]</scope>
    <source>
        <strain evidence="2">Derp</strain>
    </source>
</reference>
<comment type="caution">
    <text evidence="2">The sequence shown here is derived from an EMBL/GenBank/DDBJ whole genome shotgun (WGS) entry which is preliminary data.</text>
</comment>